<protein>
    <submittedName>
        <fullName evidence="9">Auxin transport protein BIG</fullName>
    </submittedName>
</protein>
<evidence type="ECO:0000256" key="3">
    <source>
        <dbReference type="ARBA" id="ARBA00022833"/>
    </source>
</evidence>
<evidence type="ECO:0000313" key="9">
    <source>
        <dbReference type="EMBL" id="CAB9508930.1"/>
    </source>
</evidence>
<feature type="compositionally biased region" description="Low complexity" evidence="6">
    <location>
        <begin position="143"/>
        <end position="164"/>
    </location>
</feature>
<evidence type="ECO:0000256" key="5">
    <source>
        <dbReference type="PROSITE-ProRule" id="PRU01343"/>
    </source>
</evidence>
<feature type="region of interest" description="Disordered" evidence="6">
    <location>
        <begin position="853"/>
        <end position="884"/>
    </location>
</feature>
<accession>A0A9N8HE14</accession>
<dbReference type="InterPro" id="IPR003126">
    <property type="entry name" value="Znf_UBR"/>
</dbReference>
<proteinExistence type="predicted"/>
<feature type="region of interest" description="Disordered" evidence="6">
    <location>
        <begin position="566"/>
        <end position="586"/>
    </location>
</feature>
<feature type="region of interest" description="Disordered" evidence="6">
    <location>
        <begin position="2915"/>
        <end position="2937"/>
    </location>
</feature>
<organism evidence="9 10">
    <name type="scientific">Seminavis robusta</name>
    <dbReference type="NCBI Taxonomy" id="568900"/>
    <lineage>
        <taxon>Eukaryota</taxon>
        <taxon>Sar</taxon>
        <taxon>Stramenopiles</taxon>
        <taxon>Ochrophyta</taxon>
        <taxon>Bacillariophyta</taxon>
        <taxon>Bacillariophyceae</taxon>
        <taxon>Bacillariophycidae</taxon>
        <taxon>Naviculales</taxon>
        <taxon>Naviculaceae</taxon>
        <taxon>Seminavis</taxon>
    </lineage>
</organism>
<evidence type="ECO:0000256" key="6">
    <source>
        <dbReference type="SAM" id="MobiDB-lite"/>
    </source>
</evidence>
<feature type="compositionally biased region" description="Low complexity" evidence="6">
    <location>
        <begin position="4703"/>
        <end position="4729"/>
    </location>
</feature>
<feature type="compositionally biased region" description="Basic and acidic residues" evidence="6">
    <location>
        <begin position="2918"/>
        <end position="2937"/>
    </location>
</feature>
<feature type="region of interest" description="Disordered" evidence="6">
    <location>
        <begin position="630"/>
        <end position="658"/>
    </location>
</feature>
<feature type="compositionally biased region" description="Basic and acidic residues" evidence="6">
    <location>
        <begin position="4760"/>
        <end position="4770"/>
    </location>
</feature>
<feature type="region of interest" description="Disordered" evidence="6">
    <location>
        <begin position="909"/>
        <end position="958"/>
    </location>
</feature>
<evidence type="ECO:0000256" key="2">
    <source>
        <dbReference type="ARBA" id="ARBA00022771"/>
    </source>
</evidence>
<feature type="compositionally biased region" description="Low complexity" evidence="6">
    <location>
        <begin position="97"/>
        <end position="130"/>
    </location>
</feature>
<feature type="region of interest" description="Disordered" evidence="6">
    <location>
        <begin position="4703"/>
        <end position="4770"/>
    </location>
</feature>
<sequence length="4963" mass="539046">MAGKKRARKPAAAKGKSSQAAAKSKQGDPSAAAEDATTTTDSELPSSPLQILLEELRRLALDPQTCQKCLQALAEGTSPVLNLTTAGAAIVTTSSAAAASASTNETAASTTTATATSTASATTTTATAATGKKKKRARSTTPTAANNKDADSANATTTTTTTTTTPDKVAKAGYWIFLATHMLNRLMAQLQSADDTVQLAQLLSLLSYLLARIVLPAPKLLEKACANRARNLLGRAILSITVAATASLEQMACQDGLDDADSMSSLSLACWIPASLALDIVIRFSRVCPKAYASSLATAVASSPTAAALSPLAQSSESKALTFWNQTQSQLEAHALNIWTVFQTDLIDICQEVSRDIKDIAKWEEPCLMALLGMNLPPPQTASSSTNTNSPAPVKRSNSRRKSSRASPAAAETTTAETATSTTIVVVSPLIRSFQALLVVEDDKPDTPKSPNAAVNSTKIDGRIAAKRWSSMALAWCIQGQKRVLESLIAMLRRRLEWHANMTAFANEVKDDDDDNNKSMQVPSNVTFLALASRLVGIVSESHGHSGTRAPSGGLEAYTKNIVPTTLSAATETPTTGKKASGKKASKPVLPDLRNVATVVLYNLLQAHEDCLQVNHHQNHALLLVNDDEEVPSDDASDELPRPPPPKKGAKKADNEQEEEVLGFIPVMRHVIEGLCRAAAGTATPVAGSTAASALAEQAQCMERMQKIAAAFVLQTIRDDAMSATAVDGTPDALDEPVQRKKRPMDVPLIQYALSQFVESLDKHNNNNSNRTEEGANSNKSAESIKQLSEPIPVPQMPSAPSAVAPARRRSSKAGGDSSPASPPACTFAGVLASNKEEDSLVLVLRAVVAPVAGGKGKRAEQRRKQTKRGGRAPKDEPQQEAPISNLYTMLLGIVERCYGSETLAEVSSAASPEKSGGQQKKRANSSGKGPARKKRKNSDGSAEETVNDEEDIDTNKRRPLNAQRAALAEEVNNLLAKCITVAITSDEDARSLRQFVKIGMTKDHILHIIELTQALDNHVMIPRTAYSLNEQMMDPNTVIEPPASSLEPAVYEAPNFASYETNVWMSQLKLCKAIGRTQDDSGEEQLITFSNRVDVYRKIVAVSKGTNDDEDWPLWISPAFRAIISFEISEPKLISYDSPSDRFIAFGCMKSIFKAMDDLESYCNGRGGYTGNDRSIVDYEIPLGLQDTRIFLVAAGRLPPTAKNQLLSQLLESVRKRIKKIAEKELEEVCESNEVAGFIARVVTICSYLTILVAYPELHPRLSDIVRHNNQYSEVLNFASEGDWYRSERSFMGVFSDWESPRVPLTEVSEGKGVSASAAKDMKDILEQCFELGFKTARVDRGQLIFAAWNAMGNMPLWDTQQRGDRSKSSTLESALASFDAMTKDKMNTEMPKIISRIREDMCRLYMDMHVYNGYSGILPLPLKLIQAKDRSATTSAQLKKGLKSFVTSGETLLASLLKIDETSPALFASLEAAAVYITFAVASHTKPGSDIFSSSALCPSRRKRPRGYSSDSERDPIDLDSVDSDDEENDPGARLREKLRTACSNFGAAPTHPDWLDEKCRLQFGVGTSEALENAQSAVKALSGLLASALSRQKLALQEAVDALRKKQKTMFDKDQALLARKIVVLLTRFEIISQYPGSYLSSQNVVDFEQRRDVIASLCDFGVDSADPFSSVGASENFDEAKSAWCPNAAQRIPGRFQETNDDNQDSWISGTVDTSIMTSELRVNRQWEVLLGTTLVSSCRDNASEDSGPEEIHKMILDAENWLGICETAISCLMPATALLRFGMARGGRKTHPLAKEDATIDQRGIFSHFDIVERQPMNTTASKSLRDLLSETLALLARFTAQCSGDMAVSLSCHAVASNLLVDARSFEHVRGFEVLRFAITIVTEMQEANWDITEKGNEDFAMSSAFFLERLASVIEFWSNEEGPVDGQQSRDSSRLLAFLCNPKRYKVDTLAESGVEVSSMLSLLDKKGYDKDTMSPHETKWRWHDKFHERPIENLVSIVVTGKAHADIQTRTCLAMIVSRLAFLEYEKLRAGTQCDFPIVKSLVKVFNSLPESDLTKLLSTLVEVDNDSKDGSFQQEICTLLAYLLCAQSSRQVQFSRVGLVFDTLLSASGKWLSLNSKARDSLLEVLLLFGSCNNSLPRIGSLLLDDVPMDTGEGDGDGKAMDNLESVTKFFRYLQEMQSALTRKGKGQDSPTSAASATGSETLATSISAPKSDAKGLKPPPQSCSYALKSGFHGQHWYNCYTCGLTWDKGCCSLCALTCHDGHDVSYSRYSSFFCDCGAEDGGDSDISRVSCKCLSTLPRSRVQKLFETEGWPIEPMQAVGAAKVDNKDVSSQSSDIDTEKFYIELTRVSFPKKAQESVNKLMMEAKKNGWLERLFELLRQRFSAWSSSSGNTASLEEALVEEYEPIECERYEFLRQSLQRRIGKVLAITALAEKSIIPIRAAKSNSFQVKFTGSTSERLKRSKNEISRAAVVADCRGRLVIAEPCSLLFCSAASAVNVRHLTESSDLLLSRSSMCILGSTATKFNIVGMMLCPENDRHLMVWGTSEACVALLKDSHNGVARQISLSLDLDPTECETDYIVKCAWVPGSQSCVAIGCGRFVSIFDISRADKDNRALPVISFGLGFDANLRDMAVTPAYSLNLSMPLGSRSNIGARPASAASLFIMLESGKLYSVDLEYDNDGKLSARGDHQFESSDSTALPIAGARAYQSAAIGLPGSHSQSLGDGSSIAYLAQSHLLLYKCTSSCVLALTLGMSGKINGSFELLPHTISAETLGTGPNGYSIGGPYTHWTELGQAQYEDGSQYFRVACVGRSWRTNQPKLLCVEFNEVDVKVREVAWDSDSIGLGLSLYSSFEGLCAFSMPYRVEDAANPDAEDGSRFAERAFLCAVTSNGCMLLYGEEVGMSLSNTDGKDEKPAKESPPKGKDGIMPFVRDRSILSTHPITIFERLKNLSEDGDEIVYGGDGLGSDSKELKRKLSRDNSVFLMSPRREGFTLTVTFKTAENSESSSSSEQSKATKQNDLAFAAVRFQVGSTSSDCIPKKVFVQGRPVEVQSAMKKWYSVSLSDEEVALTARTGVLAIGISQAHDAGSSPLIDALEVYAYDKREIEMWLPKVLATDATKASTVDNSETDDSVVAKAMVLASHAIESHCALLGQAPSLPATESDLLKRIVQQTAVNRNKPIRESVDKLLSRLYPSPQARNSVKDEGALQGCSLLLSRCQVLLEATKAADGSGSQSSIGFDNVWFTIRALLRSCLRTSSLIARCRPINYLRASDLIAENKISSGSIAVDSSKLICEGITRGLPCEDLCELFVELSLAESAIADSTATDQGKNLASFIIVQKLMESDNLAVVERSCHAISSFCRMYGSSDQPRGDPSSNLFAALRTARLVCYQCDNCETVPIKSVRYTLLEDDHDVDLCKDCYRLGCEYADSKNDSADEKVVINGKVINITCALIKAMQPVPIVKADVTEVMDVQSGSGSTAQFDDAADENEELQRALRLSLGNAADDDTVQVSHKADQSLEGFVDSIFSSVLGLFTNALVASKGETSLALILSLLVDLVHHSNEQGGKLTRAKKLAGEVLKGVSRFVALDRKEFQRTGRPTLILCLRALAYLLVPEIIDGDSQPSSPQAATSSDAGKAGQSKTKSESKQVVCDVHGIPAARRRCARGEHKDRRFYVCGLERPLRCKFFMWVDQVGEKPAAKPKRAKSKYEQELVDTLWRLFSSTSTSSSMLHLELCTLLENILDNWKSSSGSMDQGGADGKDEFLKIISRYDRKKAQSDLLNGVFCSREKLHDFSADAVLQATADDASNPSITSIATSFRLDGDMEMIEASLELLALIANHETEGISRWFCILCEIIGSPNKSSKITSLAKRVLKQLCGGKKDLYHSVRDHYVFGFQIKMLLQKTQTVLKTCLLVREKARQSGPNWKHGSVVGWDQLKAGGLIGTELLVSEDFTNLNTDITTGEILDDLWNVAKSRVENWRRFCGLDALPDKSTAIGTDDGILGTFVAPAPIISLLWIACGVGPSQLKVLKLIDLALSGGNGKDIKKALLKPTGTTSSSEEEVPADPSSKATAGWLKGETRSPEEMILDSDRSWDAGDVYGFLMQFAYKGRTAEVRKVACSIGTKLLKKMNPADVSALLGQLLGDPLGDAGMLGKSSVEMLNVIQSQLRVGAKLTIDVKHSAEVVLHHFKQQFMAIKHDRANGEYVCIESSSGTSKKRFDLAKCTHCHWTNTSHHSKDSSSSRSTPSRTSRSSSSSGNENSNSATSSSSSAKREWLPEQVSPFSRGRLDSSKETTTNDAFCSYRQLKYRLALSEIYVNVSDPRGRFVKTITVHFTPRPVDDVQVLKSDEYSSKWQRCATLNLTRGASRATCSLAIPVVAANLKIEFTDFYERPGGSKAADGSFLVHCPRCTRVVNNAHGVCGNCGEVAFQCRKCRHINYDQLQSFLCVECGFCSAGSFSFDLVAGVASNAVAITNDDNYEKSLRMYNTATRLHEDLREALREKLRVVVQLKKSSKESLDPTTGSPRNQNSFLLSPGLRRAFQGQEPALQSVSATAGLGTEILLDRAGKKGWAVKMTAMPSSLAISLPLAPTAAGSADRTRSLLRLARQMRTDSGTAAERRRSGDVIIRQLGRGASALEGVDEESDLLSLLENPGGALSGISSIAGGGAAAAASLLDSSDPLSRLLASFQTTRTSAITSTSASRARASSSSGRAQASASGSAPGVTRATRRSGASGTAASSSATATASGSSSSRKEQKDTVKEALEECEKLHALMREAEREAFELHRRVEAWKRLERDEVADRGGVISATEGGEVEAHAPRLTRAFCPSHCSVCSSPVAVQLLVIWLRLFQADPSKVVVTQEYIELLLEENIHLSKGLMDLKRSVLREIAVKAPASTSRLVLDELSRRLRNARDVTSAEILGKIISEESGGPNGEFALAQEYVDLALNVLKHETIY</sequence>
<dbReference type="InterPro" id="IPR003903">
    <property type="entry name" value="UIM_dom"/>
</dbReference>
<comment type="caution">
    <text evidence="9">The sequence shown here is derived from an EMBL/GenBank/DDBJ whole genome shotgun (WGS) entry which is preliminary data.</text>
</comment>
<keyword evidence="1" id="KW-0479">Metal-binding</keyword>
<dbReference type="Pfam" id="PF02207">
    <property type="entry name" value="zf-UBR"/>
    <property type="match status" value="1"/>
</dbReference>
<name>A0A9N8HE14_9STRA</name>
<keyword evidence="10" id="KW-1185">Reference proteome</keyword>
<feature type="region of interest" description="Disordered" evidence="6">
    <location>
        <begin position="763"/>
        <end position="824"/>
    </location>
</feature>
<feature type="domain" description="GRF-type" evidence="8">
    <location>
        <begin position="3660"/>
        <end position="3702"/>
    </location>
</feature>
<dbReference type="PROSITE" id="PS50330">
    <property type="entry name" value="UIM"/>
    <property type="match status" value="1"/>
</dbReference>
<dbReference type="InterPro" id="IPR010666">
    <property type="entry name" value="Znf_GRF"/>
</dbReference>
<keyword evidence="3" id="KW-0862">Zinc</keyword>
<dbReference type="OrthoDB" id="49457at2759"/>
<feature type="compositionally biased region" description="Polar residues" evidence="6">
    <location>
        <begin position="766"/>
        <end position="787"/>
    </location>
</feature>
<feature type="compositionally biased region" description="Low complexity" evidence="6">
    <location>
        <begin position="30"/>
        <end position="43"/>
    </location>
</feature>
<dbReference type="EMBL" id="CAICTM010000366">
    <property type="protein sequence ID" value="CAB9508930.1"/>
    <property type="molecule type" value="Genomic_DNA"/>
</dbReference>
<evidence type="ECO:0000259" key="7">
    <source>
        <dbReference type="PROSITE" id="PS51157"/>
    </source>
</evidence>
<feature type="compositionally biased region" description="Low complexity" evidence="6">
    <location>
        <begin position="381"/>
        <end position="393"/>
    </location>
</feature>
<evidence type="ECO:0000259" key="8">
    <source>
        <dbReference type="PROSITE" id="PS51999"/>
    </source>
</evidence>
<feature type="compositionally biased region" description="Acidic residues" evidence="6">
    <location>
        <begin position="1520"/>
        <end position="1532"/>
    </location>
</feature>
<feature type="region of interest" description="Disordered" evidence="6">
    <location>
        <begin position="4060"/>
        <end position="4082"/>
    </location>
</feature>
<feature type="compositionally biased region" description="Low complexity" evidence="6">
    <location>
        <begin position="4249"/>
        <end position="4278"/>
    </location>
</feature>
<dbReference type="Proteomes" id="UP001153069">
    <property type="component" value="Unassembled WGS sequence"/>
</dbReference>
<feature type="region of interest" description="Disordered" evidence="6">
    <location>
        <begin position="4239"/>
        <end position="4284"/>
    </location>
</feature>
<feature type="compositionally biased region" description="Low complexity" evidence="6">
    <location>
        <begin position="3629"/>
        <end position="3642"/>
    </location>
</feature>
<evidence type="ECO:0000313" key="10">
    <source>
        <dbReference type="Proteomes" id="UP001153069"/>
    </source>
</evidence>
<gene>
    <name evidence="9" type="ORF">SEMRO_367_G127770.1</name>
</gene>
<dbReference type="SMART" id="SM00396">
    <property type="entry name" value="ZnF_UBR1"/>
    <property type="match status" value="1"/>
</dbReference>
<feature type="compositionally biased region" description="Low complexity" evidence="6">
    <location>
        <begin position="566"/>
        <end position="579"/>
    </location>
</feature>
<reference evidence="9" key="1">
    <citation type="submission" date="2020-06" db="EMBL/GenBank/DDBJ databases">
        <authorList>
            <consortium name="Plant Systems Biology data submission"/>
        </authorList>
    </citation>
    <scope>NUCLEOTIDE SEQUENCE</scope>
    <source>
        <strain evidence="9">D6</strain>
    </source>
</reference>
<evidence type="ECO:0000256" key="4">
    <source>
        <dbReference type="PROSITE-ProRule" id="PRU00508"/>
    </source>
</evidence>
<feature type="compositionally biased region" description="Polar residues" evidence="6">
    <location>
        <begin position="2198"/>
        <end position="2213"/>
    </location>
</feature>
<feature type="compositionally biased region" description="Low complexity" evidence="6">
    <location>
        <begin position="4738"/>
        <end position="4759"/>
    </location>
</feature>
<feature type="compositionally biased region" description="Acidic residues" evidence="6">
    <location>
        <begin position="942"/>
        <end position="953"/>
    </location>
</feature>
<dbReference type="InterPro" id="IPR045189">
    <property type="entry name" value="UBR4-like"/>
</dbReference>
<feature type="region of interest" description="Disordered" evidence="6">
    <location>
        <begin position="3629"/>
        <end position="3657"/>
    </location>
</feature>
<feature type="region of interest" description="Disordered" evidence="6">
    <location>
        <begin position="378"/>
        <end position="418"/>
    </location>
</feature>
<feature type="compositionally biased region" description="Basic residues" evidence="6">
    <location>
        <begin position="1"/>
        <end position="11"/>
    </location>
</feature>
<feature type="region of interest" description="Disordered" evidence="6">
    <location>
        <begin position="1501"/>
        <end position="1533"/>
    </location>
</feature>
<feature type="region of interest" description="Disordered" evidence="6">
    <location>
        <begin position="1"/>
        <end position="47"/>
    </location>
</feature>
<feature type="compositionally biased region" description="Low complexity" evidence="6">
    <location>
        <begin position="405"/>
        <end position="418"/>
    </location>
</feature>
<dbReference type="PROSITE" id="PS51157">
    <property type="entry name" value="ZF_UBR"/>
    <property type="match status" value="1"/>
</dbReference>
<feature type="zinc finger region" description="UBR-type" evidence="4">
    <location>
        <begin position="2231"/>
        <end position="2306"/>
    </location>
</feature>
<dbReference type="PANTHER" id="PTHR21725:SF1">
    <property type="entry name" value="E3 UBIQUITIN-PROTEIN LIGASE UBR4"/>
    <property type="match status" value="1"/>
</dbReference>
<feature type="region of interest" description="Disordered" evidence="6">
    <location>
        <begin position="2191"/>
        <end position="2213"/>
    </location>
</feature>
<evidence type="ECO:0000256" key="1">
    <source>
        <dbReference type="ARBA" id="ARBA00022723"/>
    </source>
</evidence>
<feature type="region of interest" description="Disordered" evidence="6">
    <location>
        <begin position="97"/>
        <end position="164"/>
    </location>
</feature>
<dbReference type="GO" id="GO:0008270">
    <property type="term" value="F:zinc ion binding"/>
    <property type="evidence" value="ECO:0007669"/>
    <property type="project" value="UniProtKB-KW"/>
</dbReference>
<dbReference type="PROSITE" id="PS51999">
    <property type="entry name" value="ZF_GRF"/>
    <property type="match status" value="1"/>
</dbReference>
<dbReference type="PANTHER" id="PTHR21725">
    <property type="entry name" value="E3 UBIQUITIN-PROTEIN LIGASE UBR4"/>
    <property type="match status" value="1"/>
</dbReference>
<feature type="compositionally biased region" description="Low complexity" evidence="6">
    <location>
        <begin position="12"/>
        <end position="24"/>
    </location>
</feature>
<feature type="domain" description="UBR-type" evidence="7">
    <location>
        <begin position="2231"/>
        <end position="2306"/>
    </location>
</feature>
<keyword evidence="2 5" id="KW-0863">Zinc-finger</keyword>